<feature type="compositionally biased region" description="Basic and acidic residues" evidence="4">
    <location>
        <begin position="631"/>
        <end position="642"/>
    </location>
</feature>
<reference evidence="5" key="1">
    <citation type="submission" date="2017-05" db="UniProtKB">
        <authorList>
            <consortium name="EnsemblMetazoa"/>
        </authorList>
    </citation>
    <scope>IDENTIFICATION</scope>
</reference>
<dbReference type="InterPro" id="IPR053299">
    <property type="entry name" value="ASTRA_WD_repeat"/>
</dbReference>
<dbReference type="Gene3D" id="2.130.10.10">
    <property type="entry name" value="YVTN repeat-like/Quinoprotein amine dehydrogenase"/>
    <property type="match status" value="3"/>
</dbReference>
<name>A0A1X7V996_AMPQE</name>
<dbReference type="PROSITE" id="PS50294">
    <property type="entry name" value="WD_REPEATS_REGION"/>
    <property type="match status" value="4"/>
</dbReference>
<dbReference type="Pfam" id="PF00400">
    <property type="entry name" value="WD40"/>
    <property type="match status" value="6"/>
</dbReference>
<dbReference type="PANTHER" id="PTHR44156">
    <property type="entry name" value="SUPERNUMERARY LIMBS, ISOFORM B-RELATED"/>
    <property type="match status" value="1"/>
</dbReference>
<dbReference type="AlphaFoldDB" id="A0A1X7V996"/>
<evidence type="ECO:0000313" key="5">
    <source>
        <dbReference type="EnsemblMetazoa" id="Aqu2.1.36571_001"/>
    </source>
</evidence>
<evidence type="ECO:0000256" key="2">
    <source>
        <dbReference type="ARBA" id="ARBA00022737"/>
    </source>
</evidence>
<dbReference type="EnsemblMetazoa" id="Aqu2.1.36571_001">
    <property type="protein sequence ID" value="Aqu2.1.36571_001"/>
    <property type="gene ID" value="Aqu2.1.36571"/>
</dbReference>
<accession>A0A1X7V996</accession>
<keyword evidence="2" id="KW-0677">Repeat</keyword>
<dbReference type="InterPro" id="IPR036322">
    <property type="entry name" value="WD40_repeat_dom_sf"/>
</dbReference>
<feature type="repeat" description="WD" evidence="3">
    <location>
        <begin position="61"/>
        <end position="104"/>
    </location>
</feature>
<dbReference type="eggNOG" id="KOG0266">
    <property type="taxonomic scope" value="Eukaryota"/>
</dbReference>
<dbReference type="InterPro" id="IPR001680">
    <property type="entry name" value="WD40_rpt"/>
</dbReference>
<proteinExistence type="predicted"/>
<evidence type="ECO:0000256" key="1">
    <source>
        <dbReference type="ARBA" id="ARBA00022574"/>
    </source>
</evidence>
<dbReference type="PRINTS" id="PR00320">
    <property type="entry name" value="GPROTEINBRPT"/>
</dbReference>
<feature type="compositionally biased region" description="Basic and acidic residues" evidence="4">
    <location>
        <begin position="452"/>
        <end position="474"/>
    </location>
</feature>
<feature type="repeat" description="WD" evidence="3">
    <location>
        <begin position="105"/>
        <end position="146"/>
    </location>
</feature>
<feature type="region of interest" description="Disordered" evidence="4">
    <location>
        <begin position="407"/>
        <end position="509"/>
    </location>
</feature>
<dbReference type="InterPro" id="IPR020472">
    <property type="entry name" value="WD40_PAC1"/>
</dbReference>
<dbReference type="OrthoDB" id="1068471at2759"/>
<keyword evidence="1 3" id="KW-0853">WD repeat</keyword>
<dbReference type="SUPFAM" id="SSF50978">
    <property type="entry name" value="WD40 repeat-like"/>
    <property type="match status" value="1"/>
</dbReference>
<dbReference type="PROSITE" id="PS50082">
    <property type="entry name" value="WD_REPEATS_2"/>
    <property type="match status" value="5"/>
</dbReference>
<feature type="compositionally biased region" description="Acidic residues" evidence="4">
    <location>
        <begin position="475"/>
        <end position="500"/>
    </location>
</feature>
<organism evidence="5">
    <name type="scientific">Amphimedon queenslandica</name>
    <name type="common">Sponge</name>
    <dbReference type="NCBI Taxonomy" id="400682"/>
    <lineage>
        <taxon>Eukaryota</taxon>
        <taxon>Metazoa</taxon>
        <taxon>Porifera</taxon>
        <taxon>Demospongiae</taxon>
        <taxon>Heteroscleromorpha</taxon>
        <taxon>Haplosclerida</taxon>
        <taxon>Niphatidae</taxon>
        <taxon>Amphimedon</taxon>
    </lineage>
</organism>
<feature type="repeat" description="WD" evidence="3">
    <location>
        <begin position="147"/>
        <end position="190"/>
    </location>
</feature>
<evidence type="ECO:0000256" key="4">
    <source>
        <dbReference type="SAM" id="MobiDB-lite"/>
    </source>
</evidence>
<feature type="compositionally biased region" description="Polar residues" evidence="4">
    <location>
        <begin position="593"/>
        <end position="604"/>
    </location>
</feature>
<feature type="repeat" description="WD" evidence="3">
    <location>
        <begin position="18"/>
        <end position="59"/>
    </location>
</feature>
<dbReference type="CDD" id="cd00200">
    <property type="entry name" value="WD40"/>
    <property type="match status" value="1"/>
</dbReference>
<dbReference type="PROSITE" id="PS00678">
    <property type="entry name" value="WD_REPEATS_1"/>
    <property type="match status" value="2"/>
</dbReference>
<dbReference type="InParanoid" id="A0A1X7V996"/>
<dbReference type="STRING" id="400682.A0A1X7V996"/>
<evidence type="ECO:0000256" key="3">
    <source>
        <dbReference type="PROSITE-ProRule" id="PRU00221"/>
    </source>
</evidence>
<dbReference type="InterPro" id="IPR015943">
    <property type="entry name" value="WD40/YVTN_repeat-like_dom_sf"/>
</dbReference>
<sequence>MPVLIEELAQLKKKSSTRDGHRWQISSLVFNPDGSLLASGSWDKEVRIWDLNTLETKTILKGVHKVPVTSLSWESTQSSKLLAVGSADCTASLWNTSTGRQVGTLQSHNGWVLGVSFGLGSSLLATSSWDGSIRIWDSQTMKLVNTLKGHEKGVWCVDFKPVKESPLLCSGSEDGTVRLWDTRSNGTVRIFEGGHSGPVYSVSWSTDSAMVATGSEDTKICIWEPGSGSVINTINSHTSTVKSLCFNPQTVNMSLPVLSSAGGYTVNISDPRPGYKSSILSPIYPHEPGKEVESVRISPDGSLLASGGRDGNIVLMTLMVPRLLPSFRGRGRIMDYKQKARKSRDGSTFIKDISHREDEDEIAVEELDELDDILSSPLKKEVEQNVARLKRLGRTAAKEMELVEHSTVKKTATAKSSRKKRVTGKNIDLPTMIAHLASDKTGITEAEEEEDQVIKKREEEETKKDKNKTKTETEEKIEELEELEEDEIEDEIEDENDLEESSPLPRPLVTANKALFYDSSEETDDLESQFLDGMSDTQSSVHSTSFQKSLSMDGHYSMLDHLDSSILITAGAKKSKKKQIAVEMHQDIPEVTSMSNVSIGTGSYMNGDAESEAHLNESEENEEEELLSFVRKKENDDNNNKQ</sequence>
<feature type="repeat" description="WD" evidence="3">
    <location>
        <begin position="192"/>
        <end position="233"/>
    </location>
</feature>
<protein>
    <submittedName>
        <fullName evidence="5">Uncharacterized protein</fullName>
    </submittedName>
</protein>
<feature type="region of interest" description="Disordered" evidence="4">
    <location>
        <begin position="593"/>
        <end position="642"/>
    </location>
</feature>
<dbReference type="SMART" id="SM00320">
    <property type="entry name" value="WD40"/>
    <property type="match status" value="7"/>
</dbReference>
<dbReference type="InterPro" id="IPR019775">
    <property type="entry name" value="WD40_repeat_CS"/>
</dbReference>